<evidence type="ECO:0000259" key="2">
    <source>
        <dbReference type="Pfam" id="PF01368"/>
    </source>
</evidence>
<evidence type="ECO:0000259" key="4">
    <source>
        <dbReference type="Pfam" id="PF02272"/>
    </source>
</evidence>
<evidence type="ECO:0000313" key="5">
    <source>
        <dbReference type="EMBL" id="EMA39853.1"/>
    </source>
</evidence>
<protein>
    <submittedName>
        <fullName evidence="5">Phosphoesterase RecJ domain-containing protein</fullName>
    </submittedName>
</protein>
<name>M0M366_9EURY</name>
<gene>
    <name evidence="5" type="ORF">C446_08024</name>
</gene>
<dbReference type="Gene3D" id="3.90.1640.10">
    <property type="entry name" value="inorganic pyrophosphatase (n-terminal core)"/>
    <property type="match status" value="1"/>
</dbReference>
<accession>M0M366</accession>
<dbReference type="PANTHER" id="PTHR47618">
    <property type="entry name" value="BIFUNCTIONAL OLIGORIBONUCLEASE AND PAP PHOSPHATASE NRNA"/>
    <property type="match status" value="1"/>
</dbReference>
<dbReference type="InterPro" id="IPR038763">
    <property type="entry name" value="DHH_sf"/>
</dbReference>
<dbReference type="InterPro" id="IPR001667">
    <property type="entry name" value="DDH_dom"/>
</dbReference>
<sequence>MGLPRALETVAFVPMARSIDTGDRETKTNRRPVPFPPRDYNPRQMVFRLVLGCGTVGRHVVERLAERDGRDDRLLVITDDENLVETLRDESIPARHGDPTDPAVVANVDPPDLLFVGSDRTDINRTALEHARDRFPDAEIVAYLGGNSTLTDRTDFGMDADRIVDTTSPIVETVLDTTAAPAAGTAIELRRHLEAMDGRLAVVTHDNPDPDAIASAAALVDIAESLGVEAEACYYGDISHQENRAMVNLLDIELRNVPSDDSLEEFAGFALVDHSRPGVNDGLPKDLHVDIVIDHHPPRGPVPGEFVDLRDGVGATSTMLTEYLEQFGLEFDSSTATALLYGIRVDTNDFSREVSPADFEAASMLHPHVDASVLRQIEQPTVEGDTLETIARAIKNRTQRGSVAVASVGQLSDRDALPQAADQLLAMDGIETTLVFGFREEMAFLSARSRDNDVDLGEALRDAFDRIGSAGGHADMAGAQLEVGVLGRIDDEDEAESILSVAEEVISNRFFEAIRTRPGVPSGAYDQTSEWLFTVPEDGDRDRSERAADVGVEREDGPDYGPDPEGVDETGTGPLGAGRYEDEEREGGNEDDGDDGDDGDDRENE</sequence>
<evidence type="ECO:0000256" key="1">
    <source>
        <dbReference type="SAM" id="MobiDB-lite"/>
    </source>
</evidence>
<evidence type="ECO:0000259" key="3">
    <source>
        <dbReference type="Pfam" id="PF02254"/>
    </source>
</evidence>
<organism evidence="5 6">
    <name type="scientific">Halobiforma nitratireducens JCM 10879</name>
    <dbReference type="NCBI Taxonomy" id="1227454"/>
    <lineage>
        <taxon>Archaea</taxon>
        <taxon>Methanobacteriati</taxon>
        <taxon>Methanobacteriota</taxon>
        <taxon>Stenosarchaea group</taxon>
        <taxon>Halobacteria</taxon>
        <taxon>Halobacteriales</taxon>
        <taxon>Natrialbaceae</taxon>
        <taxon>Halobiforma</taxon>
    </lineage>
</organism>
<dbReference type="Proteomes" id="UP000011607">
    <property type="component" value="Unassembled WGS sequence"/>
</dbReference>
<dbReference type="Pfam" id="PF02254">
    <property type="entry name" value="TrkA_N"/>
    <property type="match status" value="1"/>
</dbReference>
<dbReference type="AlphaFoldDB" id="M0M366"/>
<feature type="domain" description="DHHA1" evidence="4">
    <location>
        <begin position="402"/>
        <end position="507"/>
    </location>
</feature>
<dbReference type="Pfam" id="PF02272">
    <property type="entry name" value="DHHA1"/>
    <property type="match status" value="1"/>
</dbReference>
<keyword evidence="6" id="KW-1185">Reference proteome</keyword>
<dbReference type="GO" id="GO:0006813">
    <property type="term" value="P:potassium ion transport"/>
    <property type="evidence" value="ECO:0007669"/>
    <property type="project" value="InterPro"/>
</dbReference>
<feature type="compositionally biased region" description="Basic and acidic residues" evidence="1">
    <location>
        <begin position="538"/>
        <end position="557"/>
    </location>
</feature>
<dbReference type="InterPro" id="IPR036291">
    <property type="entry name" value="NAD(P)-bd_dom_sf"/>
</dbReference>
<dbReference type="SUPFAM" id="SSF64182">
    <property type="entry name" value="DHH phosphoesterases"/>
    <property type="match status" value="1"/>
</dbReference>
<dbReference type="eggNOG" id="arCOG01566">
    <property type="taxonomic scope" value="Archaea"/>
</dbReference>
<feature type="compositionally biased region" description="Acidic residues" evidence="1">
    <location>
        <begin position="589"/>
        <end position="605"/>
    </location>
</feature>
<dbReference type="InterPro" id="IPR003156">
    <property type="entry name" value="DHHA1_dom"/>
</dbReference>
<dbReference type="Pfam" id="PF01368">
    <property type="entry name" value="DHH"/>
    <property type="match status" value="1"/>
</dbReference>
<dbReference type="PANTHER" id="PTHR47618:SF1">
    <property type="entry name" value="BIFUNCTIONAL OLIGORIBONUCLEASE AND PAP PHOSPHATASE NRNA"/>
    <property type="match status" value="1"/>
</dbReference>
<comment type="caution">
    <text evidence="5">The sequence shown here is derived from an EMBL/GenBank/DDBJ whole genome shotgun (WGS) entry which is preliminary data.</text>
</comment>
<dbReference type="Gene3D" id="3.40.50.720">
    <property type="entry name" value="NAD(P)-binding Rossmann-like Domain"/>
    <property type="match status" value="1"/>
</dbReference>
<dbReference type="SUPFAM" id="SSF51735">
    <property type="entry name" value="NAD(P)-binding Rossmann-fold domains"/>
    <property type="match status" value="1"/>
</dbReference>
<dbReference type="InterPro" id="IPR003148">
    <property type="entry name" value="RCK_N"/>
</dbReference>
<evidence type="ECO:0000313" key="6">
    <source>
        <dbReference type="Proteomes" id="UP000011607"/>
    </source>
</evidence>
<feature type="region of interest" description="Disordered" evidence="1">
    <location>
        <begin position="518"/>
        <end position="605"/>
    </location>
</feature>
<reference evidence="5 6" key="1">
    <citation type="journal article" date="2014" name="PLoS Genet.">
        <title>Phylogenetically driven sequencing of extremely halophilic archaea reveals strategies for static and dynamic osmo-response.</title>
        <authorList>
            <person name="Becker E.A."/>
            <person name="Seitzer P.M."/>
            <person name="Tritt A."/>
            <person name="Larsen D."/>
            <person name="Krusor M."/>
            <person name="Yao A.I."/>
            <person name="Wu D."/>
            <person name="Madern D."/>
            <person name="Eisen J.A."/>
            <person name="Darling A.E."/>
            <person name="Facciotti M.T."/>
        </authorList>
    </citation>
    <scope>NUCLEOTIDE SEQUENCE [LARGE SCALE GENOMIC DNA]</scope>
    <source>
        <strain evidence="5 6">JCM 10879</strain>
    </source>
</reference>
<dbReference type="EMBL" id="AOMA01000078">
    <property type="protein sequence ID" value="EMA39853.1"/>
    <property type="molecule type" value="Genomic_DNA"/>
</dbReference>
<feature type="region of interest" description="Disordered" evidence="1">
    <location>
        <begin position="18"/>
        <end position="38"/>
    </location>
</feature>
<dbReference type="PATRIC" id="fig|1227454.3.peg.1616"/>
<dbReference type="GO" id="GO:0003676">
    <property type="term" value="F:nucleic acid binding"/>
    <property type="evidence" value="ECO:0007669"/>
    <property type="project" value="InterPro"/>
</dbReference>
<feature type="domain" description="RCK N-terminal" evidence="3">
    <location>
        <begin position="49"/>
        <end position="142"/>
    </location>
</feature>
<proteinExistence type="predicted"/>
<dbReference type="STRING" id="1227454.C446_08024"/>
<feature type="domain" description="DDH" evidence="2">
    <location>
        <begin position="201"/>
        <end position="343"/>
    </location>
</feature>
<dbReference type="InterPro" id="IPR051319">
    <property type="entry name" value="Oligoribo/pAp-PDE_c-di-AMP_PDE"/>
</dbReference>
<feature type="compositionally biased region" description="Basic and acidic residues" evidence="1">
    <location>
        <begin position="579"/>
        <end position="588"/>
    </location>
</feature>